<dbReference type="Proteomes" id="UP001500067">
    <property type="component" value="Unassembled WGS sequence"/>
</dbReference>
<evidence type="ECO:0000313" key="1">
    <source>
        <dbReference type="EMBL" id="GAA4469097.1"/>
    </source>
</evidence>
<comment type="caution">
    <text evidence="1">The sequence shown here is derived from an EMBL/GenBank/DDBJ whole genome shotgun (WGS) entry which is preliminary data.</text>
</comment>
<evidence type="ECO:0000313" key="2">
    <source>
        <dbReference type="Proteomes" id="UP001500067"/>
    </source>
</evidence>
<name>A0ABP8NPA8_9BACT</name>
<protein>
    <submittedName>
        <fullName evidence="1">DUF3037 domain-containing protein</fullName>
    </submittedName>
</protein>
<dbReference type="EMBL" id="BAABFA010000022">
    <property type="protein sequence ID" value="GAA4469097.1"/>
    <property type="molecule type" value="Genomic_DNA"/>
</dbReference>
<organism evidence="1 2">
    <name type="scientific">Nemorincola caseinilytica</name>
    <dbReference type="NCBI Taxonomy" id="2054315"/>
    <lineage>
        <taxon>Bacteria</taxon>
        <taxon>Pseudomonadati</taxon>
        <taxon>Bacteroidota</taxon>
        <taxon>Chitinophagia</taxon>
        <taxon>Chitinophagales</taxon>
        <taxon>Chitinophagaceae</taxon>
        <taxon>Nemorincola</taxon>
    </lineage>
</organism>
<accession>A0ABP8NPA8</accession>
<proteinExistence type="predicted"/>
<dbReference type="RefSeq" id="WP_345084422.1">
    <property type="nucleotide sequence ID" value="NZ_BAABFA010000022.1"/>
</dbReference>
<sequence length="133" mass="14926">MQERHLFEYAVIRAVPRVEREEFLNVGVVLYCAGKRFLQVRYDTGLQRLAVLAGRQEVEEVACYLHSFAQICAGGKDGGTIGRLPVAERFRWLTATRSTVVQASKVHPGFCTDPAEKLNELYMQLVAPVSQAQ</sequence>
<dbReference type="InterPro" id="IPR021398">
    <property type="entry name" value="DUF3037"/>
</dbReference>
<gene>
    <name evidence="1" type="ORF">GCM10023093_27940</name>
</gene>
<reference evidence="2" key="1">
    <citation type="journal article" date="2019" name="Int. J. Syst. Evol. Microbiol.">
        <title>The Global Catalogue of Microorganisms (GCM) 10K type strain sequencing project: providing services to taxonomists for standard genome sequencing and annotation.</title>
        <authorList>
            <consortium name="The Broad Institute Genomics Platform"/>
            <consortium name="The Broad Institute Genome Sequencing Center for Infectious Disease"/>
            <person name="Wu L."/>
            <person name="Ma J."/>
        </authorList>
    </citation>
    <scope>NUCLEOTIDE SEQUENCE [LARGE SCALE GENOMIC DNA]</scope>
    <source>
        <strain evidence="2">JCM 32105</strain>
    </source>
</reference>
<dbReference type="Pfam" id="PF11236">
    <property type="entry name" value="DUF3037"/>
    <property type="match status" value="1"/>
</dbReference>
<keyword evidence="2" id="KW-1185">Reference proteome</keyword>